<dbReference type="Pfam" id="PF08922">
    <property type="entry name" value="DUF1905"/>
    <property type="match status" value="1"/>
</dbReference>
<comment type="caution">
    <text evidence="1">The sequence shown here is derived from an EMBL/GenBank/DDBJ whole genome shotgun (WGS) entry which is preliminary data.</text>
</comment>
<evidence type="ECO:0000313" key="1">
    <source>
        <dbReference type="EMBL" id="RRD04161.1"/>
    </source>
</evidence>
<sequence length="155" mass="16865">MLSASRLEDMSVSFRAVVTPHGPAGGIELTEEQAAALSAAKQPPVVVTIGQHSVRARVSRMGGSPCVFLSRASRAALGVEIGDEVEVTVALDLGERVIVPPRPIQERLDADPAVRKAWEKLSYSHQREWAMAVDDAKKDETKQRRVDQMVKKLLG</sequence>
<dbReference type="Proteomes" id="UP000280819">
    <property type="component" value="Unassembled WGS sequence"/>
</dbReference>
<protein>
    <submittedName>
        <fullName evidence="1">DUF1905 domain-containing protein</fullName>
    </submittedName>
</protein>
<evidence type="ECO:0000313" key="2">
    <source>
        <dbReference type="Proteomes" id="UP000280819"/>
    </source>
</evidence>
<accession>A0A3P1T3W2</accession>
<dbReference type="InterPro" id="IPR015018">
    <property type="entry name" value="DUF1905"/>
</dbReference>
<dbReference type="AlphaFoldDB" id="A0A3P1T3W2"/>
<dbReference type="Pfam" id="PF13376">
    <property type="entry name" value="OmdA"/>
    <property type="match status" value="1"/>
</dbReference>
<proteinExistence type="predicted"/>
<dbReference type="Gene3D" id="2.40.30.100">
    <property type="entry name" value="AF2212/PG0164-like"/>
    <property type="match status" value="1"/>
</dbReference>
<reference evidence="1 2" key="1">
    <citation type="submission" date="2018-11" db="EMBL/GenBank/DDBJ databases">
        <title>Genomes From Bacteria Associated with the Canine Oral Cavity: a Test Case for Automated Genome-Based Taxonomic Assignment.</title>
        <authorList>
            <person name="Coil D.A."/>
            <person name="Jospin G."/>
            <person name="Darling A.E."/>
            <person name="Wallis C."/>
            <person name="Davis I.J."/>
            <person name="Harris S."/>
            <person name="Eisen J.A."/>
            <person name="Holcombe L.J."/>
            <person name="O'Flynn C."/>
        </authorList>
    </citation>
    <scope>NUCLEOTIDE SEQUENCE [LARGE SCALE GENOMIC DNA]</scope>
    <source>
        <strain evidence="1 2">OH887_COT-365</strain>
    </source>
</reference>
<dbReference type="SUPFAM" id="SSF141694">
    <property type="entry name" value="AF2212/PG0164-like"/>
    <property type="match status" value="1"/>
</dbReference>
<organism evidence="1 2">
    <name type="scientific">Arachnia propionica</name>
    <dbReference type="NCBI Taxonomy" id="1750"/>
    <lineage>
        <taxon>Bacteria</taxon>
        <taxon>Bacillati</taxon>
        <taxon>Actinomycetota</taxon>
        <taxon>Actinomycetes</taxon>
        <taxon>Propionibacteriales</taxon>
        <taxon>Propionibacteriaceae</taxon>
        <taxon>Arachnia</taxon>
    </lineage>
</organism>
<dbReference type="EMBL" id="RQZG01000013">
    <property type="protein sequence ID" value="RRD04161.1"/>
    <property type="molecule type" value="Genomic_DNA"/>
</dbReference>
<name>A0A3P1T3W2_9ACTN</name>
<gene>
    <name evidence="1" type="ORF">EII34_11175</name>
</gene>
<dbReference type="OrthoDB" id="2604865at2"/>
<dbReference type="InterPro" id="IPR037079">
    <property type="entry name" value="AF2212/PG0164-like_sf"/>
</dbReference>